<evidence type="ECO:0008006" key="3">
    <source>
        <dbReference type="Google" id="ProtNLM"/>
    </source>
</evidence>
<dbReference type="EMBL" id="VLKM01000015">
    <property type="protein sequence ID" value="TWH92075.1"/>
    <property type="molecule type" value="Genomic_DNA"/>
</dbReference>
<dbReference type="RefSeq" id="WP_133610930.1">
    <property type="nucleotide sequence ID" value="NZ_SNZC01000007.1"/>
</dbReference>
<evidence type="ECO:0000313" key="2">
    <source>
        <dbReference type="Proteomes" id="UP000315312"/>
    </source>
</evidence>
<proteinExistence type="predicted"/>
<dbReference type="AlphaFoldDB" id="A0A562KA40"/>
<reference evidence="1 2" key="1">
    <citation type="journal article" date="2015" name="Stand. Genomic Sci.">
        <title>Genomic Encyclopedia of Bacterial and Archaeal Type Strains, Phase III: the genomes of soil and plant-associated and newly described type strains.</title>
        <authorList>
            <person name="Whitman W.B."/>
            <person name="Woyke T."/>
            <person name="Klenk H.P."/>
            <person name="Zhou Y."/>
            <person name="Lilburn T.G."/>
            <person name="Beck B.J."/>
            <person name="De Vos P."/>
            <person name="Vandamme P."/>
            <person name="Eisen J.A."/>
            <person name="Garrity G."/>
            <person name="Hugenholtz P."/>
            <person name="Kyrpides N.C."/>
        </authorList>
    </citation>
    <scope>NUCLEOTIDE SEQUENCE [LARGE SCALE GENOMIC DNA]</scope>
    <source>
        <strain evidence="1 2">CGMCC 1.6844</strain>
    </source>
</reference>
<comment type="caution">
    <text evidence="1">The sequence shown here is derived from an EMBL/GenBank/DDBJ whole genome shotgun (WGS) entry which is preliminary data.</text>
</comment>
<sequence length="431" mass="50777">MIRKNIVLKNTEVILDDSKVVFHQETSFLIKPYFREDLFINYDIDLSEVPISILNIPFVANIYPMCWFLGATLKVKTLDKNFFESIEIVKQEFAKFYPEILFRNSKLIVEQLDEIQYTPKNKAMLFSGGVDALYTYSRLDNKDVQLITMHGADIDIQNVAQWEKIKNITKSLELTKNNPNYFIKSNVRRFYRSKVEKLIYNNNQDWWTLIQHGLSLTSLIAPVAYKNGIGEVFIGSTLDAKNELFPWGSSYIDNYITWASTQVIHHGQESNRFNKMKILCDYFDEINLPTPFRVCYHNQNTKLNCSMCAKCYRAIVTLIVLGKDPREYGFEIETMHGSVEKFYDNLLIFIKGNVFNQAVYFYWLEIVEKMNEKNNIAFIFSDEVLEIKKYHKLKELLNKLKIDKSNKKKDFKEKIGVLRTKYYNTLNKYLK</sequence>
<name>A0A562KA40_9FLAO</name>
<evidence type="ECO:0000313" key="1">
    <source>
        <dbReference type="EMBL" id="TWH92075.1"/>
    </source>
</evidence>
<dbReference type="Proteomes" id="UP000315312">
    <property type="component" value="Unassembled WGS sequence"/>
</dbReference>
<protein>
    <recommendedName>
        <fullName evidence="3">7-cyano-7-deazaguanine synthase in queuosine biosynthesis</fullName>
    </recommendedName>
</protein>
<keyword evidence="2" id="KW-1185">Reference proteome</keyword>
<gene>
    <name evidence="1" type="ORF">IP97_02517</name>
</gene>
<organism evidence="1 2">
    <name type="scientific">Flavobacterium cheniae</name>
    <dbReference type="NCBI Taxonomy" id="295428"/>
    <lineage>
        <taxon>Bacteria</taxon>
        <taxon>Pseudomonadati</taxon>
        <taxon>Bacteroidota</taxon>
        <taxon>Flavobacteriia</taxon>
        <taxon>Flavobacteriales</taxon>
        <taxon>Flavobacteriaceae</taxon>
        <taxon>Flavobacterium</taxon>
    </lineage>
</organism>
<accession>A0A562KA40</accession>
<dbReference type="OrthoDB" id="2791683at2"/>